<evidence type="ECO:0000256" key="1">
    <source>
        <dbReference type="SAM" id="Phobius"/>
    </source>
</evidence>
<dbReference type="EMBL" id="GBXM01055472">
    <property type="protein sequence ID" value="JAH53105.1"/>
    <property type="molecule type" value="Transcribed_RNA"/>
</dbReference>
<dbReference type="AlphaFoldDB" id="A0A0E9TJN1"/>
<sequence length="36" mass="4203">MLFGKYKMSLKNMIFVVIGMHCIYAVIFNRMLCADT</sequence>
<accession>A0A0E9TJN1</accession>
<keyword evidence="1" id="KW-1133">Transmembrane helix</keyword>
<keyword evidence="1" id="KW-0812">Transmembrane</keyword>
<protein>
    <submittedName>
        <fullName evidence="2">Uncharacterized protein</fullName>
    </submittedName>
</protein>
<name>A0A0E9TJN1_ANGAN</name>
<reference evidence="2" key="2">
    <citation type="journal article" date="2015" name="Fish Shellfish Immunol.">
        <title>Early steps in the European eel (Anguilla anguilla)-Vibrio vulnificus interaction in the gills: Role of the RtxA13 toxin.</title>
        <authorList>
            <person name="Callol A."/>
            <person name="Pajuelo D."/>
            <person name="Ebbesson L."/>
            <person name="Teles M."/>
            <person name="MacKenzie S."/>
            <person name="Amaro C."/>
        </authorList>
    </citation>
    <scope>NUCLEOTIDE SEQUENCE</scope>
</reference>
<reference evidence="2" key="1">
    <citation type="submission" date="2014-11" db="EMBL/GenBank/DDBJ databases">
        <authorList>
            <person name="Amaro Gonzalez C."/>
        </authorList>
    </citation>
    <scope>NUCLEOTIDE SEQUENCE</scope>
</reference>
<proteinExistence type="predicted"/>
<evidence type="ECO:0000313" key="2">
    <source>
        <dbReference type="EMBL" id="JAH53105.1"/>
    </source>
</evidence>
<keyword evidence="1" id="KW-0472">Membrane</keyword>
<organism evidence="2">
    <name type="scientific">Anguilla anguilla</name>
    <name type="common">European freshwater eel</name>
    <name type="synonym">Muraena anguilla</name>
    <dbReference type="NCBI Taxonomy" id="7936"/>
    <lineage>
        <taxon>Eukaryota</taxon>
        <taxon>Metazoa</taxon>
        <taxon>Chordata</taxon>
        <taxon>Craniata</taxon>
        <taxon>Vertebrata</taxon>
        <taxon>Euteleostomi</taxon>
        <taxon>Actinopterygii</taxon>
        <taxon>Neopterygii</taxon>
        <taxon>Teleostei</taxon>
        <taxon>Anguilliformes</taxon>
        <taxon>Anguillidae</taxon>
        <taxon>Anguilla</taxon>
    </lineage>
</organism>
<feature type="transmembrane region" description="Helical" evidence="1">
    <location>
        <begin position="12"/>
        <end position="32"/>
    </location>
</feature>